<feature type="transmembrane region" description="Helical" evidence="1">
    <location>
        <begin position="466"/>
        <end position="485"/>
    </location>
</feature>
<feature type="transmembrane region" description="Helical" evidence="1">
    <location>
        <begin position="196"/>
        <end position="216"/>
    </location>
</feature>
<feature type="transmembrane region" description="Helical" evidence="1">
    <location>
        <begin position="248"/>
        <end position="269"/>
    </location>
</feature>
<evidence type="ECO:0000313" key="3">
    <source>
        <dbReference type="Proteomes" id="UP000030661"/>
    </source>
</evidence>
<keyword evidence="1" id="KW-0812">Transmembrane</keyword>
<name>A0A081C9E7_VECG1</name>
<dbReference type="Proteomes" id="UP000030661">
    <property type="component" value="Unassembled WGS sequence"/>
</dbReference>
<dbReference type="InterPro" id="IPR011990">
    <property type="entry name" value="TPR-like_helical_dom_sf"/>
</dbReference>
<evidence type="ECO:0000256" key="1">
    <source>
        <dbReference type="SAM" id="Phobius"/>
    </source>
</evidence>
<feature type="transmembrane region" description="Helical" evidence="1">
    <location>
        <begin position="577"/>
        <end position="595"/>
    </location>
</feature>
<dbReference type="InterPro" id="IPR019734">
    <property type="entry name" value="TPR_rpt"/>
</dbReference>
<reference evidence="2" key="1">
    <citation type="journal article" date="2015" name="PeerJ">
        <title>First genomic representation of candidate bacterial phylum KSB3 points to enhanced environmental sensing as a trigger of wastewater bulking.</title>
        <authorList>
            <person name="Sekiguchi Y."/>
            <person name="Ohashi A."/>
            <person name="Parks D.H."/>
            <person name="Yamauchi T."/>
            <person name="Tyson G.W."/>
            <person name="Hugenholtz P."/>
        </authorList>
    </citation>
    <scope>NUCLEOTIDE SEQUENCE [LARGE SCALE GENOMIC DNA]</scope>
</reference>
<accession>A0A081C9E7</accession>
<dbReference type="SUPFAM" id="SSF48452">
    <property type="entry name" value="TPR-like"/>
    <property type="match status" value="2"/>
</dbReference>
<dbReference type="Gene3D" id="1.25.40.10">
    <property type="entry name" value="Tetratricopeptide repeat domain"/>
    <property type="match status" value="2"/>
</dbReference>
<keyword evidence="3" id="KW-1185">Reference proteome</keyword>
<keyword evidence="1" id="KW-0472">Membrane</keyword>
<protein>
    <submittedName>
        <fullName evidence="2">Conserved uncharacterized protein</fullName>
    </submittedName>
</protein>
<dbReference type="Pfam" id="PF13174">
    <property type="entry name" value="TPR_6"/>
    <property type="match status" value="1"/>
</dbReference>
<keyword evidence="1" id="KW-1133">Transmembrane helix</keyword>
<dbReference type="EMBL" id="DF820477">
    <property type="protein sequence ID" value="GAK61202.1"/>
    <property type="molecule type" value="Genomic_DNA"/>
</dbReference>
<feature type="transmembrane region" description="Helical" evidence="1">
    <location>
        <begin position="162"/>
        <end position="184"/>
    </location>
</feature>
<dbReference type="STRING" id="1499967.U27_01101"/>
<sequence length="638" mass="72897">MKRIVYIGILVILLQGSRVVMAQTPAIASASIRIDLSEVNALWFEMLNYIENQDWIEANLKLLDLNQKKNQMGFSNLSVHSTILIQKAQQLKKQGQSDQAMKLLEAARLLSPDFPDVYFATARFLFAQNFTDVYKIGREIWRGLLLKYSDIFTLLTYTNNSLAIFLFAGMLTSVIFVIFSFVYYRRAIFYQMKAVFPFELPVFIGHIIGWGLLALVTIGMGIWGGLLFLMLLLVWHIDLGAKRVLRVILFFGGMLAGLLLLVCTTFYAFNGEYVQALRNISRGEYTSRTVTVLQKYLQDHPDDPYSLFGLAYIAQKTGNVQVAVDAYEKIASDYPDQAVVQNNLGNIYQQQYRSTKQQAWYQKAGQAYQNAVYYAPKKFEIRYNFGQFLLLEFQNSEKAHQELQLARDIDQYRFTMYSDHLRGGGTIDIPFTTLTLLKKLYTPDFFAAATALSEQVWASGSRFKNAWYFSIACGVLFVLTFVFGAKKGAPKHGIFYCQMCGDPYIVKQKKSQDPQTFCTQCTYIFKKKTVVKPEKREAKVKQIQLRQKGRGLFAKVSSFCFPGTGQIYYGYPTKGTLFAFLFSIAGSVFLLKGFWRVLVDAEKGPELSWTTIGIFLLLLMICYVFNIYDVLKLSPKNQ</sequence>
<evidence type="ECO:0000313" key="2">
    <source>
        <dbReference type="EMBL" id="GAK61202.1"/>
    </source>
</evidence>
<dbReference type="HOGENOM" id="CLU_422536_0_0_0"/>
<feature type="transmembrane region" description="Helical" evidence="1">
    <location>
        <begin position="607"/>
        <end position="628"/>
    </location>
</feature>
<gene>
    <name evidence="2" type="ORF">U27_01101</name>
</gene>
<dbReference type="AlphaFoldDB" id="A0A081C9E7"/>
<organism evidence="2">
    <name type="scientific">Vecturithrix granuli</name>
    <dbReference type="NCBI Taxonomy" id="1499967"/>
    <lineage>
        <taxon>Bacteria</taxon>
        <taxon>Candidatus Moduliflexota</taxon>
        <taxon>Candidatus Vecturitrichia</taxon>
        <taxon>Candidatus Vecturitrichales</taxon>
        <taxon>Candidatus Vecturitrichaceae</taxon>
        <taxon>Candidatus Vecturithrix</taxon>
    </lineage>
</organism>
<proteinExistence type="predicted"/>
<dbReference type="eggNOG" id="COG0457">
    <property type="taxonomic scope" value="Bacteria"/>
</dbReference>